<dbReference type="EMBL" id="CP049266">
    <property type="protein sequence ID" value="QPH91414.1"/>
    <property type="molecule type" value="Genomic_DNA"/>
</dbReference>
<dbReference type="SUPFAM" id="SSF52540">
    <property type="entry name" value="P-loop containing nucleoside triphosphate hydrolases"/>
    <property type="match status" value="1"/>
</dbReference>
<dbReference type="Pfam" id="PF13238">
    <property type="entry name" value="AAA_18"/>
    <property type="match status" value="1"/>
</dbReference>
<dbReference type="InterPro" id="IPR027417">
    <property type="entry name" value="P-loop_NTPase"/>
</dbReference>
<dbReference type="Proteomes" id="UP000594404">
    <property type="component" value="Chromosome"/>
</dbReference>
<protein>
    <submittedName>
        <fullName evidence="1">Uncharacterized protein</fullName>
    </submittedName>
</protein>
<dbReference type="AlphaFoldDB" id="A0A7S9WSA4"/>
<accession>A0A7S9WSA4</accession>
<name>A0A7S9WSA4_9BACT</name>
<evidence type="ECO:0000313" key="1">
    <source>
        <dbReference type="EMBL" id="QPH91414.1"/>
    </source>
</evidence>
<proteinExistence type="predicted"/>
<gene>
    <name evidence="1" type="ORF">CVT01_02365</name>
</gene>
<evidence type="ECO:0000313" key="2">
    <source>
        <dbReference type="Proteomes" id="UP000594404"/>
    </source>
</evidence>
<dbReference type="RefSeq" id="WP_107714961.1">
    <property type="nucleotide sequence ID" value="NZ_CP049266.1"/>
</dbReference>
<sequence>MIDLSELQEKCEYILKNKKRAIIVITGLCGSGKSTLGKEIRRKGFGYFKPHQIAVIDDDVMSINLFFMRPRVKIKSDQKDELRPFFNFLPPHVKLVFYASATPFARISKADILCILNIDEKEREKRLKKRNQDDEEKLLNFIKQKELDLGDLEYDHKIML</sequence>
<dbReference type="Gene3D" id="3.40.50.300">
    <property type="entry name" value="P-loop containing nucleotide triphosphate hydrolases"/>
    <property type="match status" value="1"/>
</dbReference>
<reference evidence="1 2" key="1">
    <citation type="journal article" date="2018" name="Emerg. Microbes Infect.">
        <title>Genomic analysis of oral Campylobacter concisus strains identified a potential bacterial molecular marker associated with active Crohn's disease.</title>
        <authorList>
            <person name="Liu F."/>
            <person name="Ma R."/>
            <person name="Tay C.Y.A."/>
            <person name="Octavia S."/>
            <person name="Lan R."/>
            <person name="Chung H.K.L."/>
            <person name="Riordan S.M."/>
            <person name="Grimm M.C."/>
            <person name="Leong R.W."/>
            <person name="Tanaka M.M."/>
            <person name="Connor S."/>
            <person name="Zhang L."/>
        </authorList>
    </citation>
    <scope>NUCLEOTIDE SEQUENCE [LARGE SCALE GENOMIC DNA]</scope>
    <source>
        <strain evidence="1 2">P1CDO3</strain>
    </source>
</reference>
<organism evidence="1 2">
    <name type="scientific">Campylobacter concisus</name>
    <dbReference type="NCBI Taxonomy" id="199"/>
    <lineage>
        <taxon>Bacteria</taxon>
        <taxon>Pseudomonadati</taxon>
        <taxon>Campylobacterota</taxon>
        <taxon>Epsilonproteobacteria</taxon>
        <taxon>Campylobacterales</taxon>
        <taxon>Campylobacteraceae</taxon>
        <taxon>Campylobacter</taxon>
    </lineage>
</organism>